<feature type="signal peptide" evidence="2">
    <location>
        <begin position="1"/>
        <end position="29"/>
    </location>
</feature>
<name>A0A174CQU1_9FIRM</name>
<dbReference type="AlphaFoldDB" id="A0A174CQU1"/>
<evidence type="ECO:0000256" key="1">
    <source>
        <dbReference type="SAM" id="MobiDB-lite"/>
    </source>
</evidence>
<protein>
    <submittedName>
        <fullName evidence="3">Uncharacterized protein</fullName>
    </submittedName>
</protein>
<sequence>MEGRNNLFWKVLFSLLIMAVYGSCSAAYAAEFGGFEVSTGTGEYEGTGEEWEDEPVCNTPEQNDSNTYVDEARNDGQESEQNTSGTVSSYNEEYEQVPVQNWNARESSTTTEKNRSSVTEYTERYRGENENVSSSIMDEDRIIKSESTVVSIPAETSPTWIPTVTPTPTPVPAPTATSIPVFTEVPKEEVETVTEYKEEYRLPPAECLRKMKLLFLRQELGKGEYAEIRIKKNAVVEIVSVRVNGQEKDWDTEGEIVRVHDLVNDINLLEIAAMIPADFTWTGEKKNVILTYNVF</sequence>
<reference evidence="3 4" key="1">
    <citation type="submission" date="2015-09" db="EMBL/GenBank/DDBJ databases">
        <authorList>
            <consortium name="Pathogen Informatics"/>
        </authorList>
    </citation>
    <scope>NUCLEOTIDE SEQUENCE [LARGE SCALE GENOMIC DNA]</scope>
    <source>
        <strain evidence="3 4">2789STDY5608837</strain>
    </source>
</reference>
<accession>A0A174CQU1</accession>
<evidence type="ECO:0000313" key="3">
    <source>
        <dbReference type="EMBL" id="CUO14075.1"/>
    </source>
</evidence>
<gene>
    <name evidence="3" type="ORF">ERS852394_01551</name>
</gene>
<evidence type="ECO:0000256" key="2">
    <source>
        <dbReference type="SAM" id="SignalP"/>
    </source>
</evidence>
<feature type="compositionally biased region" description="Polar residues" evidence="1">
    <location>
        <begin position="59"/>
        <end position="68"/>
    </location>
</feature>
<organism evidence="3 4">
    <name type="scientific">Blautia obeum</name>
    <dbReference type="NCBI Taxonomy" id="40520"/>
    <lineage>
        <taxon>Bacteria</taxon>
        <taxon>Bacillati</taxon>
        <taxon>Bacillota</taxon>
        <taxon>Clostridia</taxon>
        <taxon>Lachnospirales</taxon>
        <taxon>Lachnospiraceae</taxon>
        <taxon>Blautia</taxon>
    </lineage>
</organism>
<dbReference type="Proteomes" id="UP000095409">
    <property type="component" value="Unassembled WGS sequence"/>
</dbReference>
<feature type="chain" id="PRO_5008019413" evidence="2">
    <location>
        <begin position="30"/>
        <end position="295"/>
    </location>
</feature>
<feature type="compositionally biased region" description="Polar residues" evidence="1">
    <location>
        <begin position="79"/>
        <end position="89"/>
    </location>
</feature>
<dbReference type="EMBL" id="CYZD01000006">
    <property type="protein sequence ID" value="CUO14075.1"/>
    <property type="molecule type" value="Genomic_DNA"/>
</dbReference>
<feature type="region of interest" description="Disordered" evidence="1">
    <location>
        <begin position="41"/>
        <end position="89"/>
    </location>
</feature>
<dbReference type="RefSeq" id="WP_055066025.1">
    <property type="nucleotide sequence ID" value="NZ_JBCJBW010000018.1"/>
</dbReference>
<proteinExistence type="predicted"/>
<evidence type="ECO:0000313" key="4">
    <source>
        <dbReference type="Proteomes" id="UP000095409"/>
    </source>
</evidence>
<feature type="compositionally biased region" description="Acidic residues" evidence="1">
    <location>
        <begin position="46"/>
        <end position="55"/>
    </location>
</feature>
<keyword evidence="2" id="KW-0732">Signal</keyword>